<evidence type="ECO:0000313" key="8">
    <source>
        <dbReference type="EMBL" id="QEG38565.1"/>
    </source>
</evidence>
<evidence type="ECO:0000256" key="2">
    <source>
        <dbReference type="ARBA" id="ARBA00022475"/>
    </source>
</evidence>
<dbReference type="GO" id="GO:0042158">
    <property type="term" value="P:lipoprotein biosynthetic process"/>
    <property type="evidence" value="ECO:0007669"/>
    <property type="project" value="InterPro"/>
</dbReference>
<keyword evidence="8" id="KW-0328">Glycosyltransferase</keyword>
<evidence type="ECO:0000256" key="3">
    <source>
        <dbReference type="ARBA" id="ARBA00022679"/>
    </source>
</evidence>
<keyword evidence="8" id="KW-0449">Lipoprotein</keyword>
<gene>
    <name evidence="8" type="primary">lgt_1</name>
    <name evidence="8" type="ORF">UC8_05220</name>
</gene>
<name>A0A5B9QM50_9BACT</name>
<dbReference type="AlphaFoldDB" id="A0A5B9QM50"/>
<feature type="transmembrane region" description="Helical" evidence="7">
    <location>
        <begin position="105"/>
        <end position="130"/>
    </location>
</feature>
<feature type="transmembrane region" description="Helical" evidence="7">
    <location>
        <begin position="77"/>
        <end position="93"/>
    </location>
</feature>
<dbReference type="PANTHER" id="PTHR30589">
    <property type="entry name" value="PROLIPOPROTEIN DIACYLGLYCERYL TRANSFERASE"/>
    <property type="match status" value="1"/>
</dbReference>
<dbReference type="Pfam" id="PF01790">
    <property type="entry name" value="LGT"/>
    <property type="match status" value="1"/>
</dbReference>
<protein>
    <submittedName>
        <fullName evidence="8">Prolipoprotein diacylglyceryl transferase</fullName>
        <ecNumber evidence="8">2.4.99.-</ecNumber>
    </submittedName>
</protein>
<keyword evidence="3 8" id="KW-0808">Transferase</keyword>
<feature type="transmembrane region" description="Helical" evidence="7">
    <location>
        <begin position="37"/>
        <end position="57"/>
    </location>
</feature>
<sequence>MIVRPLYAATMLLAIVAGVVILRLRQRSLGLTTEQRWMLGLGAFCGGMIGAKLPFLIVDGWQQGWSASLWLADGKTILAGIVGAYFGVEFAKWTGRIDIKTGDSFAVPAAVAVGIGRIGCYLGGCCYGAATTLPWGQVFPGSGDLQPRHPTQLYEAGFHLTCALLLWGLDRGGWLRHQHMKLYLLCYLGYRFVTEFIRPEPQVLAGLTLYQLATIPLALLFGVLWWRDSKPAPIRLPE</sequence>
<keyword evidence="4 7" id="KW-0812">Transmembrane</keyword>
<evidence type="ECO:0000256" key="1">
    <source>
        <dbReference type="ARBA" id="ARBA00007150"/>
    </source>
</evidence>
<dbReference type="PANTHER" id="PTHR30589:SF0">
    <property type="entry name" value="PHOSPHATIDYLGLYCEROL--PROLIPOPROTEIN DIACYLGLYCERYL TRANSFERASE"/>
    <property type="match status" value="1"/>
</dbReference>
<evidence type="ECO:0000313" key="9">
    <source>
        <dbReference type="Proteomes" id="UP000325286"/>
    </source>
</evidence>
<dbReference type="EMBL" id="CP042914">
    <property type="protein sequence ID" value="QEG38565.1"/>
    <property type="molecule type" value="Genomic_DNA"/>
</dbReference>
<evidence type="ECO:0000256" key="6">
    <source>
        <dbReference type="ARBA" id="ARBA00023136"/>
    </source>
</evidence>
<dbReference type="Proteomes" id="UP000325286">
    <property type="component" value="Chromosome"/>
</dbReference>
<evidence type="ECO:0000256" key="5">
    <source>
        <dbReference type="ARBA" id="ARBA00022989"/>
    </source>
</evidence>
<dbReference type="InterPro" id="IPR001640">
    <property type="entry name" value="Lgt"/>
</dbReference>
<evidence type="ECO:0000256" key="7">
    <source>
        <dbReference type="SAM" id="Phobius"/>
    </source>
</evidence>
<dbReference type="GO" id="GO:0008961">
    <property type="term" value="F:phosphatidylglycerol-prolipoprotein diacylglyceryl transferase activity"/>
    <property type="evidence" value="ECO:0007669"/>
    <property type="project" value="InterPro"/>
</dbReference>
<keyword evidence="5 7" id="KW-1133">Transmembrane helix</keyword>
<dbReference type="KEGG" id="rul:UC8_05220"/>
<feature type="transmembrane region" description="Helical" evidence="7">
    <location>
        <begin position="203"/>
        <end position="226"/>
    </location>
</feature>
<evidence type="ECO:0000256" key="4">
    <source>
        <dbReference type="ARBA" id="ARBA00022692"/>
    </source>
</evidence>
<organism evidence="8 9">
    <name type="scientific">Roseimaritima ulvae</name>
    <dbReference type="NCBI Taxonomy" id="980254"/>
    <lineage>
        <taxon>Bacteria</taxon>
        <taxon>Pseudomonadati</taxon>
        <taxon>Planctomycetota</taxon>
        <taxon>Planctomycetia</taxon>
        <taxon>Pirellulales</taxon>
        <taxon>Pirellulaceae</taxon>
        <taxon>Roseimaritima</taxon>
    </lineage>
</organism>
<reference evidence="8 9" key="1">
    <citation type="submission" date="2019-08" db="EMBL/GenBank/DDBJ databases">
        <title>Deep-cultivation of Planctomycetes and their phenomic and genomic characterization uncovers novel biology.</title>
        <authorList>
            <person name="Wiegand S."/>
            <person name="Jogler M."/>
            <person name="Boedeker C."/>
            <person name="Pinto D."/>
            <person name="Vollmers J."/>
            <person name="Rivas-Marin E."/>
            <person name="Kohn T."/>
            <person name="Peeters S.H."/>
            <person name="Heuer A."/>
            <person name="Rast P."/>
            <person name="Oberbeckmann S."/>
            <person name="Bunk B."/>
            <person name="Jeske O."/>
            <person name="Meyerdierks A."/>
            <person name="Storesund J.E."/>
            <person name="Kallscheuer N."/>
            <person name="Luecker S."/>
            <person name="Lage O.M."/>
            <person name="Pohl T."/>
            <person name="Merkel B.J."/>
            <person name="Hornburger P."/>
            <person name="Mueller R.-W."/>
            <person name="Bruemmer F."/>
            <person name="Labrenz M."/>
            <person name="Spormann A.M."/>
            <person name="Op den Camp H."/>
            <person name="Overmann J."/>
            <person name="Amann R."/>
            <person name="Jetten M.S.M."/>
            <person name="Mascher T."/>
            <person name="Medema M.H."/>
            <person name="Devos D.P."/>
            <person name="Kaster A.-K."/>
            <person name="Ovreas L."/>
            <person name="Rohde M."/>
            <person name="Galperin M.Y."/>
            <person name="Jogler C."/>
        </authorList>
    </citation>
    <scope>NUCLEOTIDE SEQUENCE [LARGE SCALE GENOMIC DNA]</scope>
    <source>
        <strain evidence="8 9">UC8</strain>
    </source>
</reference>
<keyword evidence="6 7" id="KW-0472">Membrane</keyword>
<accession>A0A5B9QM50</accession>
<keyword evidence="2" id="KW-1003">Cell membrane</keyword>
<keyword evidence="9" id="KW-1185">Reference proteome</keyword>
<dbReference type="EC" id="2.4.99.-" evidence="8"/>
<proteinExistence type="inferred from homology"/>
<dbReference type="GO" id="GO:0005886">
    <property type="term" value="C:plasma membrane"/>
    <property type="evidence" value="ECO:0007669"/>
    <property type="project" value="InterPro"/>
</dbReference>
<comment type="similarity">
    <text evidence="1">Belongs to the Lgt family.</text>
</comment>
<feature type="transmembrane region" description="Helical" evidence="7">
    <location>
        <begin position="6"/>
        <end position="25"/>
    </location>
</feature>